<keyword evidence="2" id="KW-0997">Cell inner membrane</keyword>
<comment type="subcellular location">
    <subcellularLocation>
        <location evidence="1">Cell inner membrane</location>
        <topology evidence="1">Multi-pass membrane protein</topology>
    </subcellularLocation>
</comment>
<evidence type="ECO:0000256" key="6">
    <source>
        <dbReference type="SAM" id="Phobius"/>
    </source>
</evidence>
<keyword evidence="5" id="KW-0175">Coiled coil</keyword>
<evidence type="ECO:0000313" key="10">
    <source>
        <dbReference type="Proteomes" id="UP001310386"/>
    </source>
</evidence>
<dbReference type="RefSeq" id="WP_371754237.1">
    <property type="nucleotide sequence ID" value="NZ_JAYJLD010000013.1"/>
</dbReference>
<keyword evidence="3 4" id="KW-0807">Transducer</keyword>
<name>A0ABU5ZKD5_9BACL</name>
<dbReference type="PROSITE" id="PS50111">
    <property type="entry name" value="CHEMOTAXIS_TRANSDUC_2"/>
    <property type="match status" value="1"/>
</dbReference>
<keyword evidence="6" id="KW-1133">Transmembrane helix</keyword>
<sequence>MQNKNKLMIWLSFGAILLGLLVHLLHREFNLFGHSMMGNMSESMNLSQRFSLAMNILFIIPVALLVITSYYYRKQADHPKIPLFNMLTLTFSSISIIAGGGGTVEFHFSIFMVAAIIAYYEDIKLIAVMTIIFALQHLAGFFFIPELVFGVAEYPFLMMVIHAVFLVFTSAATSLQIISKKKYTEALESEKAKKQTEVETLLETVKNLSRQLEQTSLVVTAKSEGNIIANNEMLTSFKEVSTGLETQSESLNKIDENLQGINRMIQINSQSFSILNEKASITDNMVQKNQNNIEPLFEQVRIVSDAINRAAITMQTLNESSHQVENIIFIIQDVARQTNLLALNASIEAARAGEYGRGFAVVASEIRKLSEQSNHATEEIVNILSNIQRESTESVTQIEVGKQAAGDTVELAERSFSSFKQMNRSINEMIEIIEKLNESVKQIESQSEKISNEMTNISAITEQSVASVEQLFSITETQTSTSNQINRELIRLKELSETLQAQFSAS</sequence>
<organism evidence="9 10">
    <name type="scientific">Ferviditalea candida</name>
    <dbReference type="NCBI Taxonomy" id="3108399"/>
    <lineage>
        <taxon>Bacteria</taxon>
        <taxon>Bacillati</taxon>
        <taxon>Bacillota</taxon>
        <taxon>Bacilli</taxon>
        <taxon>Bacillales</taxon>
        <taxon>Paenibacillaceae</taxon>
        <taxon>Ferviditalea</taxon>
    </lineage>
</organism>
<accession>A0ABU5ZKD5</accession>
<feature type="transmembrane region" description="Helical" evidence="6">
    <location>
        <begin position="51"/>
        <end position="72"/>
    </location>
</feature>
<dbReference type="InterPro" id="IPR000727">
    <property type="entry name" value="T_SNARE_dom"/>
</dbReference>
<evidence type="ECO:0000256" key="4">
    <source>
        <dbReference type="PROSITE-ProRule" id="PRU00284"/>
    </source>
</evidence>
<dbReference type="InterPro" id="IPR004089">
    <property type="entry name" value="MCPsignal_dom"/>
</dbReference>
<feature type="transmembrane region" description="Helical" evidence="6">
    <location>
        <begin position="156"/>
        <end position="178"/>
    </location>
</feature>
<dbReference type="Gene3D" id="1.10.287.950">
    <property type="entry name" value="Methyl-accepting chemotaxis protein"/>
    <property type="match status" value="1"/>
</dbReference>
<evidence type="ECO:0000259" key="8">
    <source>
        <dbReference type="PROSITE" id="PS50192"/>
    </source>
</evidence>
<feature type="coiled-coil region" evidence="5">
    <location>
        <begin position="419"/>
        <end position="453"/>
    </location>
</feature>
<dbReference type="Proteomes" id="UP001310386">
    <property type="component" value="Unassembled WGS sequence"/>
</dbReference>
<evidence type="ECO:0000256" key="3">
    <source>
        <dbReference type="ARBA" id="ARBA00023224"/>
    </source>
</evidence>
<evidence type="ECO:0000256" key="1">
    <source>
        <dbReference type="ARBA" id="ARBA00004429"/>
    </source>
</evidence>
<evidence type="ECO:0000256" key="5">
    <source>
        <dbReference type="SAM" id="Coils"/>
    </source>
</evidence>
<evidence type="ECO:0000313" key="9">
    <source>
        <dbReference type="EMBL" id="MEB3102121.1"/>
    </source>
</evidence>
<reference evidence="9" key="1">
    <citation type="submission" date="2023-12" db="EMBL/GenBank/DDBJ databases">
        <title>Fervidustalea candida gen. nov., sp. nov., a novel member of the family Paenibacillaceae isolated from a geothermal area.</title>
        <authorList>
            <person name="Li W.-J."/>
            <person name="Jiao J.-Y."/>
            <person name="Chen Y."/>
        </authorList>
    </citation>
    <scope>NUCLEOTIDE SEQUENCE</scope>
    <source>
        <strain evidence="9">SYSU GA230002</strain>
    </source>
</reference>
<dbReference type="PROSITE" id="PS50192">
    <property type="entry name" value="T_SNARE"/>
    <property type="match status" value="1"/>
</dbReference>
<dbReference type="EMBL" id="JAYJLD010000013">
    <property type="protein sequence ID" value="MEB3102121.1"/>
    <property type="molecule type" value="Genomic_DNA"/>
</dbReference>
<feature type="domain" description="Methyl-accepting transducer" evidence="7">
    <location>
        <begin position="222"/>
        <end position="458"/>
    </location>
</feature>
<proteinExistence type="predicted"/>
<evidence type="ECO:0000256" key="2">
    <source>
        <dbReference type="ARBA" id="ARBA00022519"/>
    </source>
</evidence>
<feature type="transmembrane region" description="Helical" evidence="6">
    <location>
        <begin position="125"/>
        <end position="144"/>
    </location>
</feature>
<dbReference type="Pfam" id="PF00015">
    <property type="entry name" value="MCPsignal"/>
    <property type="match status" value="1"/>
</dbReference>
<keyword evidence="10" id="KW-1185">Reference proteome</keyword>
<keyword evidence="6" id="KW-0812">Transmembrane</keyword>
<dbReference type="PANTHER" id="PTHR32089">
    <property type="entry name" value="METHYL-ACCEPTING CHEMOTAXIS PROTEIN MCPB"/>
    <property type="match status" value="1"/>
</dbReference>
<protein>
    <submittedName>
        <fullName evidence="9">Methyl-accepting chemotaxis protein</fullName>
    </submittedName>
</protein>
<feature type="coiled-coil region" evidence="5">
    <location>
        <begin position="184"/>
        <end position="218"/>
    </location>
</feature>
<dbReference type="SMART" id="SM00283">
    <property type="entry name" value="MA"/>
    <property type="match status" value="1"/>
</dbReference>
<gene>
    <name evidence="9" type="ORF">VF724_10640</name>
</gene>
<comment type="caution">
    <text evidence="9">The sequence shown here is derived from an EMBL/GenBank/DDBJ whole genome shotgun (WGS) entry which is preliminary data.</text>
</comment>
<dbReference type="PANTHER" id="PTHR32089:SF112">
    <property type="entry name" value="LYSOZYME-LIKE PROTEIN-RELATED"/>
    <property type="match status" value="1"/>
</dbReference>
<keyword evidence="6" id="KW-0472">Membrane</keyword>
<evidence type="ECO:0000259" key="7">
    <source>
        <dbReference type="PROSITE" id="PS50111"/>
    </source>
</evidence>
<feature type="domain" description="T-SNARE coiled-coil homology" evidence="8">
    <location>
        <begin position="237"/>
        <end position="275"/>
    </location>
</feature>
<dbReference type="SUPFAM" id="SSF58104">
    <property type="entry name" value="Methyl-accepting chemotaxis protein (MCP) signaling domain"/>
    <property type="match status" value="1"/>
</dbReference>
<feature type="transmembrane region" description="Helical" evidence="6">
    <location>
        <begin position="104"/>
        <end position="120"/>
    </location>
</feature>
<keyword evidence="2" id="KW-1003">Cell membrane</keyword>